<dbReference type="Proteomes" id="UP000285794">
    <property type="component" value="Unassembled WGS sequence"/>
</dbReference>
<sequence length="176" mass="20010">MKRIAIQSLILVLMSSMSFAQTNPLERLNAIIGEWTGVGSGFGNNKSKIESSFKLVMGGTYLEISNESQFEPTGRNPKGEHHIDKGFISYDKTRKVIVFRQFNNEGYINQYVLNDSLSNEKLFVFETETIENFMPGGKAQWIIKLISDKEIETTFNVSFPNKDYTCFGVNTLIKKE</sequence>
<proteinExistence type="predicted"/>
<accession>A0A425XXQ5</accession>
<organism evidence="2 3">
    <name type="scientific">Ancylomarina euxinus</name>
    <dbReference type="NCBI Taxonomy" id="2283627"/>
    <lineage>
        <taxon>Bacteria</taxon>
        <taxon>Pseudomonadati</taxon>
        <taxon>Bacteroidota</taxon>
        <taxon>Bacteroidia</taxon>
        <taxon>Marinilabiliales</taxon>
        <taxon>Marinifilaceae</taxon>
        <taxon>Ancylomarina</taxon>
    </lineage>
</organism>
<dbReference type="EMBL" id="QQWG01000019">
    <property type="protein sequence ID" value="RRG19498.1"/>
    <property type="molecule type" value="Genomic_DNA"/>
</dbReference>
<keyword evidence="1" id="KW-0732">Signal</keyword>
<dbReference type="AlphaFoldDB" id="A0A425XXQ5"/>
<evidence type="ECO:0000313" key="3">
    <source>
        <dbReference type="Proteomes" id="UP000285794"/>
    </source>
</evidence>
<feature type="signal peptide" evidence="1">
    <location>
        <begin position="1"/>
        <end position="20"/>
    </location>
</feature>
<dbReference type="RefSeq" id="WP_125031682.1">
    <property type="nucleotide sequence ID" value="NZ_JAPXVP010000017.1"/>
</dbReference>
<evidence type="ECO:0000256" key="1">
    <source>
        <dbReference type="SAM" id="SignalP"/>
    </source>
</evidence>
<gene>
    <name evidence="2" type="ORF">DWB61_14890</name>
</gene>
<feature type="chain" id="PRO_5019440798" description="DUF1579 domain-containing protein" evidence="1">
    <location>
        <begin position="21"/>
        <end position="176"/>
    </location>
</feature>
<comment type="caution">
    <text evidence="2">The sequence shown here is derived from an EMBL/GenBank/DDBJ whole genome shotgun (WGS) entry which is preliminary data.</text>
</comment>
<keyword evidence="3" id="KW-1185">Reference proteome</keyword>
<reference evidence="2 3" key="1">
    <citation type="submission" date="2018-07" db="EMBL/GenBank/DDBJ databases">
        <title>Draft genome sequence of Ancylomarina sp. M1P.</title>
        <authorList>
            <person name="Yadav S."/>
            <person name="Villanueva L."/>
            <person name="Damste J.S.S."/>
        </authorList>
    </citation>
    <scope>NUCLEOTIDE SEQUENCE [LARGE SCALE GENOMIC DNA]</scope>
    <source>
        <strain evidence="2 3">M1P</strain>
    </source>
</reference>
<protein>
    <recommendedName>
        <fullName evidence="4">DUF1579 domain-containing protein</fullName>
    </recommendedName>
</protein>
<dbReference type="OrthoDB" id="1117424at2"/>
<evidence type="ECO:0008006" key="4">
    <source>
        <dbReference type="Google" id="ProtNLM"/>
    </source>
</evidence>
<evidence type="ECO:0000313" key="2">
    <source>
        <dbReference type="EMBL" id="RRG19498.1"/>
    </source>
</evidence>
<name>A0A425XXQ5_9BACT</name>